<dbReference type="KEGG" id="saal:L336_0274"/>
<keyword evidence="3 7" id="KW-0312">Gluconeogenesis</keyword>
<dbReference type="NCBIfam" id="TIGR00419">
    <property type="entry name" value="tim"/>
    <property type="match status" value="1"/>
</dbReference>
<evidence type="ECO:0000256" key="2">
    <source>
        <dbReference type="ARBA" id="ARBA00007422"/>
    </source>
</evidence>
<dbReference type="PANTHER" id="PTHR21139">
    <property type="entry name" value="TRIOSEPHOSPHATE ISOMERASE"/>
    <property type="match status" value="1"/>
</dbReference>
<dbReference type="HAMAP" id="MF_00147_B">
    <property type="entry name" value="TIM_B"/>
    <property type="match status" value="1"/>
</dbReference>
<comment type="catalytic activity">
    <reaction evidence="7 8">
        <text>D-glyceraldehyde 3-phosphate = dihydroxyacetone phosphate</text>
        <dbReference type="Rhea" id="RHEA:18585"/>
        <dbReference type="ChEBI" id="CHEBI:57642"/>
        <dbReference type="ChEBI" id="CHEBI:59776"/>
        <dbReference type="EC" id="5.3.1.1"/>
    </reaction>
</comment>
<dbReference type="GO" id="GO:0004807">
    <property type="term" value="F:triose-phosphate isomerase activity"/>
    <property type="evidence" value="ECO:0007669"/>
    <property type="project" value="UniProtKB-UniRule"/>
</dbReference>
<keyword evidence="4 7" id="KW-0963">Cytoplasm</keyword>
<evidence type="ECO:0000256" key="4">
    <source>
        <dbReference type="ARBA" id="ARBA00022490"/>
    </source>
</evidence>
<dbReference type="InterPro" id="IPR022896">
    <property type="entry name" value="TrioseP_Isoase_bac/euk"/>
</dbReference>
<dbReference type="InterPro" id="IPR013785">
    <property type="entry name" value="Aldolase_TIM"/>
</dbReference>
<dbReference type="PATRIC" id="fig|1332188.3.peg.270"/>
<dbReference type="PROSITE" id="PS00171">
    <property type="entry name" value="TIM_1"/>
    <property type="match status" value="1"/>
</dbReference>
<dbReference type="InterPro" id="IPR000652">
    <property type="entry name" value="Triosephosphate_isomerase"/>
</dbReference>
<evidence type="ECO:0000313" key="10">
    <source>
        <dbReference type="Proteomes" id="UP000013893"/>
    </source>
</evidence>
<comment type="pathway">
    <text evidence="7 8">Carbohydrate biosynthesis; gluconeogenesis.</text>
</comment>
<evidence type="ECO:0000256" key="1">
    <source>
        <dbReference type="ARBA" id="ARBA00004680"/>
    </source>
</evidence>
<organism evidence="9 10">
    <name type="scientific">Candidatus Saccharimonas aalborgensis</name>
    <dbReference type="NCBI Taxonomy" id="1332188"/>
    <lineage>
        <taxon>Bacteria</taxon>
        <taxon>Candidatus Saccharimonadota</taxon>
        <taxon>Candidatus Saccharimonadia</taxon>
        <taxon>Candidatus Saccharimonadales</taxon>
        <taxon>Candidatus Saccharimonadaceae</taxon>
        <taxon>Candidatus Saccharimonas</taxon>
    </lineage>
</organism>
<comment type="subunit">
    <text evidence="7 8">Homodimer.</text>
</comment>
<comment type="function">
    <text evidence="7">Involved in the gluconeogenesis. Catalyzes stereospecifically the conversion of dihydroxyacetone phosphate (DHAP) to D-glyceraldehyde-3-phosphate (G3P).</text>
</comment>
<keyword evidence="10" id="KW-1185">Reference proteome</keyword>
<proteinExistence type="inferred from homology"/>
<dbReference type="UniPathway" id="UPA00109">
    <property type="reaction ID" value="UER00189"/>
</dbReference>
<reference evidence="9 10" key="1">
    <citation type="journal article" date="2013" name="Nat. Biotechnol.">
        <title>Genome sequences of rare, uncultured bacteria obtained by differential coverage binning of multiple metagenomes.</title>
        <authorList>
            <person name="Albertsen M."/>
            <person name="Hugenholtz P."/>
            <person name="Skarshewski A."/>
            <person name="Nielsen K.L."/>
            <person name="Tyson G.W."/>
            <person name="Nielsen P.H."/>
        </authorList>
    </citation>
    <scope>NUCLEOTIDE SEQUENCE [LARGE SCALE GENOMIC DNA]</scope>
    <source>
        <strain evidence="9">TM71</strain>
    </source>
</reference>
<feature type="active site" description="Electrophile" evidence="7">
    <location>
        <position position="94"/>
    </location>
</feature>
<keyword evidence="5 7" id="KW-0324">Glycolysis</keyword>
<comment type="pathway">
    <text evidence="1 7 8">Carbohydrate degradation; glycolysis; D-glyceraldehyde 3-phosphate from glycerone phosphate: step 1/1.</text>
</comment>
<dbReference type="GO" id="GO:0019563">
    <property type="term" value="P:glycerol catabolic process"/>
    <property type="evidence" value="ECO:0007669"/>
    <property type="project" value="TreeGrafter"/>
</dbReference>
<comment type="subcellular location">
    <subcellularLocation>
        <location evidence="7 8">Cytoplasm</location>
    </subcellularLocation>
</comment>
<dbReference type="GO" id="GO:0046166">
    <property type="term" value="P:glyceraldehyde-3-phosphate biosynthetic process"/>
    <property type="evidence" value="ECO:0007669"/>
    <property type="project" value="TreeGrafter"/>
</dbReference>
<evidence type="ECO:0000256" key="7">
    <source>
        <dbReference type="HAMAP-Rule" id="MF_00147"/>
    </source>
</evidence>
<comment type="similarity">
    <text evidence="2 7 8">Belongs to the triosephosphate isomerase family.</text>
</comment>
<evidence type="ECO:0000256" key="6">
    <source>
        <dbReference type="ARBA" id="ARBA00023235"/>
    </source>
</evidence>
<dbReference type="Proteomes" id="UP000013893">
    <property type="component" value="Chromosome"/>
</dbReference>
<gene>
    <name evidence="7 9" type="primary">tpiA</name>
    <name evidence="9" type="ORF">L336_0274</name>
</gene>
<feature type="binding site" evidence="7">
    <location>
        <begin position="9"/>
        <end position="11"/>
    </location>
    <ligand>
        <name>substrate</name>
    </ligand>
</feature>
<feature type="binding site" evidence="7">
    <location>
        <position position="212"/>
    </location>
    <ligand>
        <name>substrate</name>
    </ligand>
</feature>
<dbReference type="EC" id="5.3.1.1" evidence="7 8"/>
<dbReference type="SUPFAM" id="SSF51351">
    <property type="entry name" value="Triosephosphate isomerase (TIM)"/>
    <property type="match status" value="1"/>
</dbReference>
<feature type="active site" description="Proton acceptor" evidence="7">
    <location>
        <position position="166"/>
    </location>
</feature>
<dbReference type="GO" id="GO:0005829">
    <property type="term" value="C:cytosol"/>
    <property type="evidence" value="ECO:0007669"/>
    <property type="project" value="TreeGrafter"/>
</dbReference>
<dbReference type="FunFam" id="3.20.20.70:FF:000016">
    <property type="entry name" value="Triosephosphate isomerase"/>
    <property type="match status" value="1"/>
</dbReference>
<dbReference type="Gene3D" id="3.20.20.70">
    <property type="entry name" value="Aldolase class I"/>
    <property type="match status" value="1"/>
</dbReference>
<dbReference type="AlphaFoldDB" id="R4PKB8"/>
<evidence type="ECO:0000256" key="8">
    <source>
        <dbReference type="RuleBase" id="RU363013"/>
    </source>
</evidence>
<evidence type="ECO:0000256" key="3">
    <source>
        <dbReference type="ARBA" id="ARBA00022432"/>
    </source>
</evidence>
<dbReference type="InterPro" id="IPR035990">
    <property type="entry name" value="TIM_sf"/>
</dbReference>
<dbReference type="RefSeq" id="WP_015641433.1">
    <property type="nucleotide sequence ID" value="NC_021219.1"/>
</dbReference>
<dbReference type="UniPathway" id="UPA00138"/>
<name>R4PKB8_9BACT</name>
<feature type="binding site" evidence="7">
    <location>
        <begin position="233"/>
        <end position="234"/>
    </location>
    <ligand>
        <name>substrate</name>
    </ligand>
</feature>
<sequence length="260" mass="28618">MGKKLIIGNWKMNLTIHEASLYVHKLADLVKIHQGVEVVLAPSHLALQPVSLQINYRQFKLAAQNFYWRDEGAFTGEVSAHQLRGLVQYALVGHSERRHIFNEHDKDTRHKVQAAYRNGIVPVLCVGETVSERVAGETRDVLHDQVTGGLANITSEEAAELVIAYEPVWAIGTGNNASPTEVRAAAKMIRTQLKHLFGEQVAESVRILYGGSVTLDTAASYLSIQGIDGLLIGGASLDAHVFSTIINNTHDQLKGIKERR</sequence>
<dbReference type="CDD" id="cd00311">
    <property type="entry name" value="TIM"/>
    <property type="match status" value="1"/>
</dbReference>
<feature type="binding site" evidence="7">
    <location>
        <position position="172"/>
    </location>
    <ligand>
        <name>substrate</name>
    </ligand>
</feature>
<dbReference type="GO" id="GO:0006094">
    <property type="term" value="P:gluconeogenesis"/>
    <property type="evidence" value="ECO:0007669"/>
    <property type="project" value="UniProtKB-UniRule"/>
</dbReference>
<dbReference type="HOGENOM" id="CLU_024251_2_3_0"/>
<dbReference type="PROSITE" id="PS51440">
    <property type="entry name" value="TIM_2"/>
    <property type="match status" value="1"/>
</dbReference>
<protein>
    <recommendedName>
        <fullName evidence="7 8">Triosephosphate isomerase</fullName>
        <shortName evidence="7">TIM</shortName>
        <shortName evidence="7">TPI</shortName>
        <ecNumber evidence="7 8">5.3.1.1</ecNumber>
    </recommendedName>
    <alternativeName>
        <fullName evidence="7">Triose-phosphate isomerase</fullName>
    </alternativeName>
</protein>
<dbReference type="Pfam" id="PF00121">
    <property type="entry name" value="TIM"/>
    <property type="match status" value="1"/>
</dbReference>
<dbReference type="GO" id="GO:0006096">
    <property type="term" value="P:glycolytic process"/>
    <property type="evidence" value="ECO:0007669"/>
    <property type="project" value="UniProtKB-UniRule"/>
</dbReference>
<dbReference type="InterPro" id="IPR020861">
    <property type="entry name" value="Triosephosphate_isomerase_AS"/>
</dbReference>
<dbReference type="STRING" id="1332188.L336_0274"/>
<dbReference type="PANTHER" id="PTHR21139:SF42">
    <property type="entry name" value="TRIOSEPHOSPHATE ISOMERASE"/>
    <property type="match status" value="1"/>
</dbReference>
<evidence type="ECO:0000313" key="9">
    <source>
        <dbReference type="EMBL" id="AGL61983.1"/>
    </source>
</evidence>
<evidence type="ECO:0000256" key="5">
    <source>
        <dbReference type="ARBA" id="ARBA00023152"/>
    </source>
</evidence>
<accession>R4PKB8</accession>
<dbReference type="EMBL" id="CP005957">
    <property type="protein sequence ID" value="AGL61983.1"/>
    <property type="molecule type" value="Genomic_DNA"/>
</dbReference>
<keyword evidence="6 7" id="KW-0413">Isomerase</keyword>